<keyword evidence="2 3" id="KW-0560">Oxidoreductase</keyword>
<dbReference type="EMBL" id="JBIUZV010000006">
    <property type="protein sequence ID" value="MFJ3046758.1"/>
    <property type="molecule type" value="Genomic_DNA"/>
</dbReference>
<keyword evidence="4" id="KW-1185">Reference proteome</keyword>
<dbReference type="RefSeq" id="WP_402700995.1">
    <property type="nucleotide sequence ID" value="NZ_JBIUZV010000006.1"/>
</dbReference>
<dbReference type="GO" id="GO:0016491">
    <property type="term" value="F:oxidoreductase activity"/>
    <property type="evidence" value="ECO:0007669"/>
    <property type="project" value="UniProtKB-KW"/>
</dbReference>
<protein>
    <submittedName>
        <fullName evidence="3">SDR family NAD(P)-dependent oxidoreductase</fullName>
        <ecNumber evidence="3">1.1.1.-</ecNumber>
    </submittedName>
</protein>
<reference evidence="3 4" key="1">
    <citation type="submission" date="2024-10" db="EMBL/GenBank/DDBJ databases">
        <title>The Natural Products Discovery Center: Release of the First 8490 Sequenced Strains for Exploring Actinobacteria Biosynthetic Diversity.</title>
        <authorList>
            <person name="Kalkreuter E."/>
            <person name="Kautsar S.A."/>
            <person name="Yang D."/>
            <person name="Bader C.D."/>
            <person name="Teijaro C.N."/>
            <person name="Fluegel L."/>
            <person name="Davis C.M."/>
            <person name="Simpson J.R."/>
            <person name="Lauterbach L."/>
            <person name="Steele A.D."/>
            <person name="Gui C."/>
            <person name="Meng S."/>
            <person name="Li G."/>
            <person name="Viehrig K."/>
            <person name="Ye F."/>
            <person name="Su P."/>
            <person name="Kiefer A.F."/>
            <person name="Nichols A."/>
            <person name="Cepeda A.J."/>
            <person name="Yan W."/>
            <person name="Fan B."/>
            <person name="Jiang Y."/>
            <person name="Adhikari A."/>
            <person name="Zheng C.-J."/>
            <person name="Schuster L."/>
            <person name="Cowan T.M."/>
            <person name="Smanski M.J."/>
            <person name="Chevrette M.G."/>
            <person name="De Carvalho L.P.S."/>
            <person name="Shen B."/>
        </authorList>
    </citation>
    <scope>NUCLEOTIDE SEQUENCE [LARGE SCALE GENOMIC DNA]</scope>
    <source>
        <strain evidence="3 4">NPDC087045</strain>
    </source>
</reference>
<dbReference type="PRINTS" id="PR00080">
    <property type="entry name" value="SDRFAMILY"/>
</dbReference>
<comment type="caution">
    <text evidence="3">The sequence shown here is derived from an EMBL/GenBank/DDBJ whole genome shotgun (WGS) entry which is preliminary data.</text>
</comment>
<evidence type="ECO:0000313" key="4">
    <source>
        <dbReference type="Proteomes" id="UP001617427"/>
    </source>
</evidence>
<dbReference type="InterPro" id="IPR002347">
    <property type="entry name" value="SDR_fam"/>
</dbReference>
<dbReference type="InterPro" id="IPR036291">
    <property type="entry name" value="NAD(P)-bd_dom_sf"/>
</dbReference>
<gene>
    <name evidence="3" type="ORF">ACIPEN_13085</name>
</gene>
<name>A0ABW8F0G7_9BURK</name>
<proteinExistence type="inferred from homology"/>
<dbReference type="EC" id="1.1.1.-" evidence="3"/>
<dbReference type="PANTHER" id="PTHR43639:SF1">
    <property type="entry name" value="SHORT-CHAIN DEHYDROGENASE_REDUCTASE FAMILY PROTEIN"/>
    <property type="match status" value="1"/>
</dbReference>
<dbReference type="PRINTS" id="PR00081">
    <property type="entry name" value="GDHRDH"/>
</dbReference>
<dbReference type="Gene3D" id="3.40.50.720">
    <property type="entry name" value="NAD(P)-binding Rossmann-like Domain"/>
    <property type="match status" value="1"/>
</dbReference>
<dbReference type="SUPFAM" id="SSF51735">
    <property type="entry name" value="NAD(P)-binding Rossmann-fold domains"/>
    <property type="match status" value="1"/>
</dbReference>
<evidence type="ECO:0000313" key="3">
    <source>
        <dbReference type="EMBL" id="MFJ3046758.1"/>
    </source>
</evidence>
<dbReference type="Pfam" id="PF13561">
    <property type="entry name" value="adh_short_C2"/>
    <property type="match status" value="1"/>
</dbReference>
<comment type="similarity">
    <text evidence="1">Belongs to the short-chain dehydrogenases/reductases (SDR) family.</text>
</comment>
<sequence>MTASAQPVSTSAGAMEHAIYPSLAGKRVVITGGGTGIGAALVTAFVEQGAKVFFLDIADQESRALEASLKDSIFPPTFLYCNLRDLDALAATFAHIGETAGAVDILVNNAANDDRHTIADVSPAYWDERMAVNLRHQFFCAQAVAPGMREQGRGVILNFGSISWHLGLPNLSLYMTAKAAIEGLTHGLARDLGAHNIRVNCILPGAVRTPRQTRLWHNPEEEANILSSQCLAGRIEPHDVAALALFLASDSAAKCTGRNYFVDAGWLGA</sequence>
<organism evidence="3 4">
    <name type="scientific">Herbaspirillum chlorophenolicum</name>
    <dbReference type="NCBI Taxonomy" id="211589"/>
    <lineage>
        <taxon>Bacteria</taxon>
        <taxon>Pseudomonadati</taxon>
        <taxon>Pseudomonadota</taxon>
        <taxon>Betaproteobacteria</taxon>
        <taxon>Burkholderiales</taxon>
        <taxon>Oxalobacteraceae</taxon>
        <taxon>Herbaspirillum</taxon>
    </lineage>
</organism>
<accession>A0ABW8F0G7</accession>
<dbReference type="PANTHER" id="PTHR43639">
    <property type="entry name" value="OXIDOREDUCTASE, SHORT-CHAIN DEHYDROGENASE/REDUCTASE FAMILY (AFU_ORTHOLOGUE AFUA_5G02870)"/>
    <property type="match status" value="1"/>
</dbReference>
<evidence type="ECO:0000256" key="1">
    <source>
        <dbReference type="ARBA" id="ARBA00006484"/>
    </source>
</evidence>
<dbReference type="Proteomes" id="UP001617427">
    <property type="component" value="Unassembled WGS sequence"/>
</dbReference>
<dbReference type="CDD" id="cd05233">
    <property type="entry name" value="SDR_c"/>
    <property type="match status" value="1"/>
</dbReference>
<evidence type="ECO:0000256" key="2">
    <source>
        <dbReference type="ARBA" id="ARBA00023002"/>
    </source>
</evidence>